<sequence>MRHIDRLAEPGILTKKKAQWLADFLASGKNRPDSSKYGHKDILAALNNMSYNKCFYSEERLIAKPKNVDHLMEVALDKTKAFEWSNLYLSSPECNQGRPDNNDIPIADVLDPCKDSDAEIQAHITFDNELIQANNGSKKGLDTIRKFKLNNGSLIQKRCHCLRMLADFILSKNMTREAKGRVSLTDSEKKRDKSLG</sequence>
<proteinExistence type="predicted"/>
<dbReference type="Proteomes" id="UP000285604">
    <property type="component" value="Unassembled WGS sequence"/>
</dbReference>
<evidence type="ECO:0000313" key="2">
    <source>
        <dbReference type="Proteomes" id="UP000285604"/>
    </source>
</evidence>
<gene>
    <name evidence="1" type="ORF">DXA63_15360</name>
</gene>
<protein>
    <submittedName>
        <fullName evidence="1">Uncharacterized protein</fullName>
    </submittedName>
</protein>
<evidence type="ECO:0000313" key="1">
    <source>
        <dbReference type="EMBL" id="RGX89127.1"/>
    </source>
</evidence>
<organism evidence="1 2">
    <name type="scientific">Segatella copri</name>
    <dbReference type="NCBI Taxonomy" id="165179"/>
    <lineage>
        <taxon>Bacteria</taxon>
        <taxon>Pseudomonadati</taxon>
        <taxon>Bacteroidota</taxon>
        <taxon>Bacteroidia</taxon>
        <taxon>Bacteroidales</taxon>
        <taxon>Prevotellaceae</taxon>
        <taxon>Segatella</taxon>
    </lineage>
</organism>
<reference evidence="1 2" key="1">
    <citation type="submission" date="2018-08" db="EMBL/GenBank/DDBJ databases">
        <title>A genome reference for cultivated species of the human gut microbiota.</title>
        <authorList>
            <person name="Zou Y."/>
            <person name="Xue W."/>
            <person name="Luo G."/>
        </authorList>
    </citation>
    <scope>NUCLEOTIDE SEQUENCE [LARGE SCALE GENOMIC DNA]</scope>
    <source>
        <strain evidence="1 2">OF03-3</strain>
    </source>
</reference>
<dbReference type="AlphaFoldDB" id="A0AA92UM28"/>
<dbReference type="EMBL" id="QSCI01000124">
    <property type="protein sequence ID" value="RGX89127.1"/>
    <property type="molecule type" value="Genomic_DNA"/>
</dbReference>
<comment type="caution">
    <text evidence="1">The sequence shown here is derived from an EMBL/GenBank/DDBJ whole genome shotgun (WGS) entry which is preliminary data.</text>
</comment>
<name>A0AA92UM28_9BACT</name>
<accession>A0AA92UM28</accession>